<feature type="compositionally biased region" description="Polar residues" evidence="2">
    <location>
        <begin position="183"/>
        <end position="192"/>
    </location>
</feature>
<organism evidence="5 6">
    <name type="scientific">Ramalina farinacea</name>
    <dbReference type="NCBI Taxonomy" id="258253"/>
    <lineage>
        <taxon>Eukaryota</taxon>
        <taxon>Fungi</taxon>
        <taxon>Dikarya</taxon>
        <taxon>Ascomycota</taxon>
        <taxon>Pezizomycotina</taxon>
        <taxon>Lecanoromycetes</taxon>
        <taxon>OSLEUM clade</taxon>
        <taxon>Lecanoromycetidae</taxon>
        <taxon>Lecanorales</taxon>
        <taxon>Lecanorineae</taxon>
        <taxon>Ramalinaceae</taxon>
        <taxon>Ramalina</taxon>
    </lineage>
</organism>
<dbReference type="Proteomes" id="UP001161017">
    <property type="component" value="Unassembled WGS sequence"/>
</dbReference>
<feature type="domain" description="RPAP1 N-terminal" evidence="4">
    <location>
        <begin position="96"/>
        <end position="139"/>
    </location>
</feature>
<dbReference type="Pfam" id="PF08620">
    <property type="entry name" value="RPAP1_C"/>
    <property type="match status" value="1"/>
</dbReference>
<evidence type="ECO:0000313" key="5">
    <source>
        <dbReference type="EMBL" id="MDI1485094.1"/>
    </source>
</evidence>
<dbReference type="InterPro" id="IPR013930">
    <property type="entry name" value="RPAP1_N"/>
</dbReference>
<comment type="similarity">
    <text evidence="1">Belongs to the RPAP1 family.</text>
</comment>
<reference evidence="5" key="1">
    <citation type="journal article" date="2023" name="Genome Biol. Evol.">
        <title>First Whole Genome Sequence and Flow Cytometry Genome Size Data for the Lichen-Forming Fungus Ramalina farinacea (Ascomycota).</title>
        <authorList>
            <person name="Llewellyn T."/>
            <person name="Mian S."/>
            <person name="Hill R."/>
            <person name="Leitch I.J."/>
            <person name="Gaya E."/>
        </authorList>
    </citation>
    <scope>NUCLEOTIDE SEQUENCE</scope>
    <source>
        <strain evidence="5">LIQ254RAFAR</strain>
    </source>
</reference>
<dbReference type="EMBL" id="JAPUFD010000001">
    <property type="protein sequence ID" value="MDI1485094.1"/>
    <property type="molecule type" value="Genomic_DNA"/>
</dbReference>
<sequence>MAFEETDQVSSDLSPPGFGLLGGIKERLSSEARVPSPPTFKNAETGFPVSRKRRNIPTKNNGPLRQTSSKCENVSTSNVQQHREGVETRSDNVRSSISQENDERLANMSRDEIEQAKEELMKGLSPSLIEKLLRKANIEDGDSSSAPIPEPPPSNALRSIASTSSAEGATVSQAQESMPALTASVQPPNTLPRSDREPNCPPADLFPVTSRSTLPPLPEMHFPKRPAPPDLDPDDPNFLEKLHSTYFPLLPSDPSTLAWMTPVRKEELRDYSPSQESLPTSSLRFDFRGHLLPPRLSAQIPVTKGLHHHGHAPESAGYTIPELSRLARSAVTSQRCIAYQTIGRILYRLGRGDFGADGEVLCDGMWDLIEQGKVLDSMIAAASKEQEGNKSIWATATDAVWLWRKGGGRKWKGR</sequence>
<evidence type="ECO:0000256" key="1">
    <source>
        <dbReference type="ARBA" id="ARBA00009953"/>
    </source>
</evidence>
<feature type="compositionally biased region" description="Basic and acidic residues" evidence="2">
    <location>
        <begin position="101"/>
        <end position="121"/>
    </location>
</feature>
<protein>
    <recommendedName>
        <fullName evidence="7">Transcription factor Rba50</fullName>
    </recommendedName>
</protein>
<evidence type="ECO:0008006" key="7">
    <source>
        <dbReference type="Google" id="ProtNLM"/>
    </source>
</evidence>
<feature type="domain" description="RPAP1 C-terminal" evidence="3">
    <location>
        <begin position="282"/>
        <end position="349"/>
    </location>
</feature>
<keyword evidence="6" id="KW-1185">Reference proteome</keyword>
<evidence type="ECO:0000313" key="6">
    <source>
        <dbReference type="Proteomes" id="UP001161017"/>
    </source>
</evidence>
<dbReference type="Pfam" id="PF08621">
    <property type="entry name" value="RPAP1_N"/>
    <property type="match status" value="1"/>
</dbReference>
<proteinExistence type="inferred from homology"/>
<dbReference type="InterPro" id="IPR013929">
    <property type="entry name" value="RPAP1_C"/>
</dbReference>
<accession>A0AA43QGB0</accession>
<evidence type="ECO:0000259" key="4">
    <source>
        <dbReference type="Pfam" id="PF08621"/>
    </source>
</evidence>
<feature type="region of interest" description="Disordered" evidence="2">
    <location>
        <begin position="1"/>
        <end position="233"/>
    </location>
</feature>
<feature type="compositionally biased region" description="Basic and acidic residues" evidence="2">
    <location>
        <begin position="81"/>
        <end position="92"/>
    </location>
</feature>
<comment type="caution">
    <text evidence="5">The sequence shown here is derived from an EMBL/GenBank/DDBJ whole genome shotgun (WGS) entry which is preliminary data.</text>
</comment>
<name>A0AA43QGB0_9LECA</name>
<dbReference type="AlphaFoldDB" id="A0AA43QGB0"/>
<gene>
    <name evidence="5" type="ORF">OHK93_000229</name>
</gene>
<dbReference type="GO" id="GO:0006366">
    <property type="term" value="P:transcription by RNA polymerase II"/>
    <property type="evidence" value="ECO:0007669"/>
    <property type="project" value="InterPro"/>
</dbReference>
<dbReference type="PANTHER" id="PTHR21483">
    <property type="entry name" value="RNA POLYMERASE II-ASSOCIATED PROTEIN 1"/>
    <property type="match status" value="1"/>
</dbReference>
<feature type="compositionally biased region" description="Polar residues" evidence="2">
    <location>
        <begin position="57"/>
        <end position="80"/>
    </location>
</feature>
<feature type="compositionally biased region" description="Polar residues" evidence="2">
    <location>
        <begin position="156"/>
        <end position="176"/>
    </location>
</feature>
<dbReference type="PANTHER" id="PTHR21483:SF18">
    <property type="entry name" value="RNA POLYMERASE II-ASSOCIATED PROTEIN 1"/>
    <property type="match status" value="1"/>
</dbReference>
<evidence type="ECO:0000256" key="2">
    <source>
        <dbReference type="SAM" id="MobiDB-lite"/>
    </source>
</evidence>
<dbReference type="InterPro" id="IPR039913">
    <property type="entry name" value="RPAP1/Rba50"/>
</dbReference>
<evidence type="ECO:0000259" key="3">
    <source>
        <dbReference type="Pfam" id="PF08620"/>
    </source>
</evidence>